<evidence type="ECO:0000313" key="1">
    <source>
        <dbReference type="EMBL" id="KKI52061.1"/>
    </source>
</evidence>
<gene>
    <name evidence="1" type="ORF">CHK_0417</name>
</gene>
<name>A0A0M2NM57_9FIRM</name>
<protein>
    <submittedName>
        <fullName evidence="1">Uncharacterized protein</fullName>
    </submittedName>
</protein>
<proteinExistence type="predicted"/>
<dbReference type="EMBL" id="LAYJ01000043">
    <property type="protein sequence ID" value="KKI52061.1"/>
    <property type="molecule type" value="Genomic_DNA"/>
</dbReference>
<dbReference type="Proteomes" id="UP000034076">
    <property type="component" value="Unassembled WGS sequence"/>
</dbReference>
<organism evidence="1 2">
    <name type="scientific">Christensenella hongkongensis</name>
    <dbReference type="NCBI Taxonomy" id="270498"/>
    <lineage>
        <taxon>Bacteria</taxon>
        <taxon>Bacillati</taxon>
        <taxon>Bacillota</taxon>
        <taxon>Clostridia</taxon>
        <taxon>Christensenellales</taxon>
        <taxon>Christensenellaceae</taxon>
        <taxon>Christensenella</taxon>
    </lineage>
</organism>
<comment type="caution">
    <text evidence="1">The sequence shown here is derived from an EMBL/GenBank/DDBJ whole genome shotgun (WGS) entry which is preliminary data.</text>
</comment>
<evidence type="ECO:0000313" key="2">
    <source>
        <dbReference type="Proteomes" id="UP000034076"/>
    </source>
</evidence>
<keyword evidence="2" id="KW-1185">Reference proteome</keyword>
<dbReference type="AlphaFoldDB" id="A0A0M2NM57"/>
<sequence length="178" mass="20977">MMGEILNVLEEEPKPTKELESTEYLTQASREPYTRRYYSSDVERFDVPLGERSRVFFDKDAFVIVFFEFKDIIKAQYTEENETRLLELYAKMRSGLPDVKTDISLAKYDYYLDVNNQKNAEFYTSKEDMYNSYSENITKKAFICLKLSSQRNTRMLSAHISEIGLRICLQPTAVLELY</sequence>
<accession>A0A0M2NM57</accession>
<reference evidence="1 2" key="1">
    <citation type="submission" date="2015-04" db="EMBL/GenBank/DDBJ databases">
        <title>Draft genome sequence of bacteremic isolate Catabacter hongkongensis type strain HKU16T.</title>
        <authorList>
            <person name="Lau S.K."/>
            <person name="Teng J.L."/>
            <person name="Huang Y."/>
            <person name="Curreem S.O."/>
            <person name="Tsui S.K."/>
            <person name="Woo P.C."/>
        </authorList>
    </citation>
    <scope>NUCLEOTIDE SEQUENCE [LARGE SCALE GENOMIC DNA]</scope>
    <source>
        <strain evidence="1 2">HKU16</strain>
    </source>
</reference>